<keyword evidence="2" id="KW-0812">Transmembrane</keyword>
<feature type="compositionally biased region" description="Low complexity" evidence="1">
    <location>
        <begin position="2042"/>
        <end position="2051"/>
    </location>
</feature>
<protein>
    <submittedName>
        <fullName evidence="3">Uncharacterized protein</fullName>
    </submittedName>
</protein>
<keyword evidence="2" id="KW-0472">Membrane</keyword>
<feature type="region of interest" description="Disordered" evidence="1">
    <location>
        <begin position="1187"/>
        <end position="1211"/>
    </location>
</feature>
<feature type="compositionally biased region" description="Polar residues" evidence="1">
    <location>
        <begin position="477"/>
        <end position="505"/>
    </location>
</feature>
<dbReference type="EMBL" id="PPTA01000009">
    <property type="protein sequence ID" value="TFB01120.1"/>
    <property type="molecule type" value="Genomic_DNA"/>
</dbReference>
<feature type="compositionally biased region" description="Polar residues" evidence="1">
    <location>
        <begin position="429"/>
        <end position="445"/>
    </location>
</feature>
<feature type="region of interest" description="Disordered" evidence="1">
    <location>
        <begin position="278"/>
        <end position="300"/>
    </location>
</feature>
<comment type="caution">
    <text evidence="3">The sequence shown here is derived from an EMBL/GenBank/DDBJ whole genome shotgun (WGS) entry which is preliminary data.</text>
</comment>
<feature type="region of interest" description="Disordered" evidence="1">
    <location>
        <begin position="546"/>
        <end position="579"/>
    </location>
</feature>
<feature type="transmembrane region" description="Helical" evidence="2">
    <location>
        <begin position="164"/>
        <end position="185"/>
    </location>
</feature>
<dbReference type="RefSeq" id="XP_073557321.1">
    <property type="nucleotide sequence ID" value="XM_073703854.1"/>
</dbReference>
<feature type="region of interest" description="Disordered" evidence="1">
    <location>
        <begin position="2040"/>
        <end position="2068"/>
    </location>
</feature>
<feature type="compositionally biased region" description="Basic residues" evidence="1">
    <location>
        <begin position="1202"/>
        <end position="1211"/>
    </location>
</feature>
<feature type="compositionally biased region" description="Polar residues" evidence="1">
    <location>
        <begin position="1068"/>
        <end position="1080"/>
    </location>
</feature>
<gene>
    <name evidence="3" type="ORF">CCMA1212_006646</name>
</gene>
<evidence type="ECO:0000256" key="1">
    <source>
        <dbReference type="SAM" id="MobiDB-lite"/>
    </source>
</evidence>
<keyword evidence="2" id="KW-1133">Transmembrane helix</keyword>
<feature type="transmembrane region" description="Helical" evidence="2">
    <location>
        <begin position="205"/>
        <end position="224"/>
    </location>
</feature>
<reference evidence="3 4" key="1">
    <citation type="submission" date="2018-01" db="EMBL/GenBank/DDBJ databases">
        <title>Genome characterization of the sugarcane-associated fungus Trichoderma ghanense CCMA-1212 and their application in lignocelulose bioconversion.</title>
        <authorList>
            <person name="Steindorff A.S."/>
            <person name="Mendes T.D."/>
            <person name="Vilela E.S.D."/>
            <person name="Rodrigues D.S."/>
            <person name="Formighieri E.F."/>
            <person name="Melo I.S."/>
            <person name="Favaro L.C.L."/>
        </authorList>
    </citation>
    <scope>NUCLEOTIDE SEQUENCE [LARGE SCALE GENOMIC DNA]</scope>
    <source>
        <strain evidence="3 4">CCMA-1212</strain>
    </source>
</reference>
<keyword evidence="4" id="KW-1185">Reference proteome</keyword>
<sequence length="2133" mass="229784">MGSSSAPALAATIVLFVIPDLELDLRDIRKRSPCTDFGLVVLAASTAILLFFVKASRSPLLRNELRLALSFFLASSAVWAFIELGASLVHHPTSTCQTLILFATVFDQVARVSVEQFFLWAFNGGIKVSTMSLALQGALLVRLVLGAIFVAVQRPQFDPVCVASNMLLPVGVIVLAADMGMFGVLATKALLARRDHAGPARSSTLIFFTAAFGIWTGLSIPLFLGLESIGYIFRTILPAAGLLILIGIVALSTTGLVSLPTTSILGFHKGGSFESANVETETRNLPDAPPSQSVTSSAPPVLPLIRQPSSGRGIGGLPVEGALFPPMRAQEVVKKPHSKKQMTDKAYNGGKIVISKPVMTDTTETNAFDHIQTIDLAAAAAKERERRDKFLPLMSFDAMLNEPLFPKSRDLTANWQTLNGKSWYADQGDSPSAQERSFATTSAVQLSPGMDETRRRSPRHPTQAGAPSPVEDETRTPRTVPSPRSTKTLLSKDNVNVQEPKSTTALPPFTTVSAMSAFSSLTALPAVPAVPSSIDQFLVDPRTASLPRSKSVKNDIRPSRRRPQSPVEAEEVKDTKTPLQRRATVGLPFNPRARATRMFTGQRGAGNDQPIMFFTHEESSYPVYAVPEAEDNSDAVSRKSVIHRPRPIPRKSTASLAESIDSETDSMASTAELLATPASPIDDGFTIVSTPKLPMVSPVTVKTLSQSSLGMVAISPGSSALHKTVRRTSYVPDLPALPTEFKAQQSKVVPQVAPQGTATSIWTVAPNEHALFSVINNDEPHSASHNKRFSVNTQSSYEGTIGRNSVVFASDNKTTATMANSLSEGRSRHESADSELSMMLRAAPLPPVAGEGGVPDVPAVPDLFKDGRTTPLSEEEEDAQQAAKELASWHRRIGEELPGFSTQLNDRRHRKLPVPKPLALSNSANVTVVVQAEPSPEEPEQEALDRIHEQLKKLEDTDTRATISEKQRLDLLANLESEMGAQESQWQMLKVDLAATPSTVISTPGGNPSVRSSVDANRLSMLARARLSAGAGDLLLALQDEANRRLSTASEQTPKDESNRRSGRMSLISVSARTLSQIGSPTPPDTDESGAEESDNDSTAEDPNSAKEAPESSSVLSTATGFLALDEILSSSVETQNQPASPAEFEEVSLPTPKAAGPFVPAQADEEPKAAVANPAEPESIRFSLADLEQSVPAPPPPRPRSVTRRPPRMSKRISALPDIVENPEPLAGRTGSLGIFQFAWGEKSDSATMPIRMAGLGGTMSSGRGWLTNLPPLPSLPSQSLASHSFFEDDEADNVLDNYEDEDYDDGFDDSTLWEIADLLEADLEGSRDDLFVVGHEDMEVSEVDSAAPAPVKEVVEERVQHPIATLWTAVKASEASSSWGLPQPTGRALEVFFAEASRPAARAVPRMKEAAAALTSNSLWDASTGSSVASRMWCEHRAPRAVEEIKTVAVSSTVELSAPKEIVIQATNPAALAAVSSLWSPVSVPRSALGLPQPDVQTWNTYIALPIRSVQRKASVQKCDEIKSTSLWQPSTAVVSPSGGVWAPKTLSVKPSPRSVPDSSSKAVKDLLWSSSPVKAVSFGLPQPEAHVWTAYLVPEGRSHRGAYVPTIVSITSTSLWAPTIETRSKGMWMPKSKPSAALFVEPSPQPLPTPPKVVKESLWSSTPAKTVSFGLPQPEASVWTAYLVPEGRSHRGAYVPTVVSITSSSLWAPTIKTQSEGMWMAKANPAATQEKPRTIVKGTTGSLWALPVTTEASFGLPQPEASVWATYLVPEGRNHRGAYVPTVASITSTSLWTPAAEIQREGMWMPKLKLPAPQKLPEAQEKPQPIATGTTDLLWTLPVTTRISVGLPQPDAKAWESYIPRMTSTPLRKLLISEPASIESQALWSLSPKEEAASSFLWCSTKPQVEKPLLIVKKLAGSLWTLPTISKASVGLPQPDSKTWQSYIPRVSSTSLRKVLTSEPASIESHALWAPSSKKEATSGLLWRSEEKHAVPQKPIRSMAEAVEILLQPAPTRTTHVRSSTALLITKEQWNSAFKKISEQAQPQPQAPVEEEPKNRPARSKSVKSRAFFDPSVMALIAELPSPTTFTPPSSHRPSVGRSKSVSFLPPTRRPSHSASSSFPEAEVRPSDFI</sequence>
<accession>A0ABY2H160</accession>
<evidence type="ECO:0000313" key="4">
    <source>
        <dbReference type="Proteomes" id="UP001642720"/>
    </source>
</evidence>
<evidence type="ECO:0000313" key="3">
    <source>
        <dbReference type="EMBL" id="TFB01120.1"/>
    </source>
</evidence>
<feature type="region of interest" description="Disordered" evidence="1">
    <location>
        <begin position="1133"/>
        <end position="1174"/>
    </location>
</feature>
<feature type="transmembrane region" description="Helical" evidence="2">
    <location>
        <begin position="236"/>
        <end position="259"/>
    </location>
</feature>
<evidence type="ECO:0000256" key="2">
    <source>
        <dbReference type="SAM" id="Phobius"/>
    </source>
</evidence>
<feature type="transmembrane region" description="Helical" evidence="2">
    <location>
        <begin position="37"/>
        <end position="55"/>
    </location>
</feature>
<proteinExistence type="predicted"/>
<feature type="region of interest" description="Disordered" evidence="1">
    <location>
        <begin position="2083"/>
        <end position="2133"/>
    </location>
</feature>
<dbReference type="GeneID" id="300578304"/>
<feature type="transmembrane region" description="Helical" evidence="2">
    <location>
        <begin position="133"/>
        <end position="152"/>
    </location>
</feature>
<feature type="region of interest" description="Disordered" evidence="1">
    <location>
        <begin position="425"/>
        <end position="505"/>
    </location>
</feature>
<feature type="region of interest" description="Disordered" evidence="1">
    <location>
        <begin position="1045"/>
        <end position="1115"/>
    </location>
</feature>
<name>A0ABY2H160_9HYPO</name>
<dbReference type="Proteomes" id="UP001642720">
    <property type="component" value="Unassembled WGS sequence"/>
</dbReference>
<feature type="compositionally biased region" description="Low complexity" evidence="1">
    <location>
        <begin position="2084"/>
        <end position="2097"/>
    </location>
</feature>
<organism evidence="3 4">
    <name type="scientific">Trichoderma ghanense</name>
    <dbReference type="NCBI Taxonomy" id="65468"/>
    <lineage>
        <taxon>Eukaryota</taxon>
        <taxon>Fungi</taxon>
        <taxon>Dikarya</taxon>
        <taxon>Ascomycota</taxon>
        <taxon>Pezizomycotina</taxon>
        <taxon>Sordariomycetes</taxon>
        <taxon>Hypocreomycetidae</taxon>
        <taxon>Hypocreales</taxon>
        <taxon>Hypocreaceae</taxon>
        <taxon>Trichoderma</taxon>
    </lineage>
</organism>
<feature type="compositionally biased region" description="Acidic residues" evidence="1">
    <location>
        <begin position="1085"/>
        <end position="1100"/>
    </location>
</feature>
<feature type="transmembrane region" description="Helical" evidence="2">
    <location>
        <begin position="67"/>
        <end position="86"/>
    </location>
</feature>